<gene>
    <name evidence="1" type="ORF">WG66_6090</name>
</gene>
<dbReference type="AlphaFoldDB" id="A0A0W0FYE1"/>
<proteinExistence type="predicted"/>
<accession>A0A0W0FYE1</accession>
<name>A0A0W0FYE1_MONRR</name>
<evidence type="ECO:0000313" key="2">
    <source>
        <dbReference type="Proteomes" id="UP000054988"/>
    </source>
</evidence>
<protein>
    <submittedName>
        <fullName evidence="1">Uncharacterized protein</fullName>
    </submittedName>
</protein>
<evidence type="ECO:0000313" key="1">
    <source>
        <dbReference type="EMBL" id="KTB41332.1"/>
    </source>
</evidence>
<comment type="caution">
    <text evidence="1">The sequence shown here is derived from an EMBL/GenBank/DDBJ whole genome shotgun (WGS) entry which is preliminary data.</text>
</comment>
<organism evidence="1 2">
    <name type="scientific">Moniliophthora roreri</name>
    <name type="common">Frosty pod rot fungus</name>
    <name type="synonym">Monilia roreri</name>
    <dbReference type="NCBI Taxonomy" id="221103"/>
    <lineage>
        <taxon>Eukaryota</taxon>
        <taxon>Fungi</taxon>
        <taxon>Dikarya</taxon>
        <taxon>Basidiomycota</taxon>
        <taxon>Agaricomycotina</taxon>
        <taxon>Agaricomycetes</taxon>
        <taxon>Agaricomycetidae</taxon>
        <taxon>Agaricales</taxon>
        <taxon>Marasmiineae</taxon>
        <taxon>Marasmiaceae</taxon>
        <taxon>Moniliophthora</taxon>
    </lineage>
</organism>
<dbReference type="EMBL" id="LATX01001484">
    <property type="protein sequence ID" value="KTB41332.1"/>
    <property type="molecule type" value="Genomic_DNA"/>
</dbReference>
<dbReference type="Proteomes" id="UP000054988">
    <property type="component" value="Unassembled WGS sequence"/>
</dbReference>
<reference evidence="1 2" key="1">
    <citation type="submission" date="2015-12" db="EMBL/GenBank/DDBJ databases">
        <title>Draft genome sequence of Moniliophthora roreri, the causal agent of frosty pod rot of cacao.</title>
        <authorList>
            <person name="Aime M.C."/>
            <person name="Diaz-Valderrama J.R."/>
            <person name="Kijpornyongpan T."/>
            <person name="Phillips-Mora W."/>
        </authorList>
    </citation>
    <scope>NUCLEOTIDE SEQUENCE [LARGE SCALE GENOMIC DNA]</scope>
    <source>
        <strain evidence="1 2">MCA 2952</strain>
    </source>
</reference>
<sequence length="44" mass="4881">MTYTRELRASVSPEQLVKAIQGYPTTASMKINSESEHRGASQNL</sequence>